<proteinExistence type="predicted"/>
<dbReference type="AlphaFoldDB" id="A0A0E9VL60"/>
<organism evidence="1">
    <name type="scientific">Anguilla anguilla</name>
    <name type="common">European freshwater eel</name>
    <name type="synonym">Muraena anguilla</name>
    <dbReference type="NCBI Taxonomy" id="7936"/>
    <lineage>
        <taxon>Eukaryota</taxon>
        <taxon>Metazoa</taxon>
        <taxon>Chordata</taxon>
        <taxon>Craniata</taxon>
        <taxon>Vertebrata</taxon>
        <taxon>Euteleostomi</taxon>
        <taxon>Actinopterygii</taxon>
        <taxon>Neopterygii</taxon>
        <taxon>Teleostei</taxon>
        <taxon>Anguilliformes</taxon>
        <taxon>Anguillidae</taxon>
        <taxon>Anguilla</taxon>
    </lineage>
</organism>
<dbReference type="EMBL" id="GBXM01029836">
    <property type="protein sequence ID" value="JAH78741.1"/>
    <property type="molecule type" value="Transcribed_RNA"/>
</dbReference>
<evidence type="ECO:0000313" key="1">
    <source>
        <dbReference type="EMBL" id="JAH78741.1"/>
    </source>
</evidence>
<name>A0A0E9VL60_ANGAN</name>
<reference evidence="1" key="2">
    <citation type="journal article" date="2015" name="Fish Shellfish Immunol.">
        <title>Early steps in the European eel (Anguilla anguilla)-Vibrio vulnificus interaction in the gills: Role of the RtxA13 toxin.</title>
        <authorList>
            <person name="Callol A."/>
            <person name="Pajuelo D."/>
            <person name="Ebbesson L."/>
            <person name="Teles M."/>
            <person name="MacKenzie S."/>
            <person name="Amaro C."/>
        </authorList>
    </citation>
    <scope>NUCLEOTIDE SEQUENCE</scope>
</reference>
<reference evidence="1" key="1">
    <citation type="submission" date="2014-11" db="EMBL/GenBank/DDBJ databases">
        <authorList>
            <person name="Amaro Gonzalez C."/>
        </authorList>
    </citation>
    <scope>NUCLEOTIDE SEQUENCE</scope>
</reference>
<sequence>MSKVQQLLHWLNIKSDYYFLKSIMTLGSLKLDNVT</sequence>
<protein>
    <submittedName>
        <fullName evidence="1">Uncharacterized protein</fullName>
    </submittedName>
</protein>
<accession>A0A0E9VL60</accession>